<evidence type="ECO:0000256" key="1">
    <source>
        <dbReference type="SAM" id="MobiDB-lite"/>
    </source>
</evidence>
<name>A6KKC2_RAT</name>
<evidence type="ECO:0000313" key="3">
    <source>
        <dbReference type="Proteomes" id="UP000234681"/>
    </source>
</evidence>
<accession>A6KKC2</accession>
<sequence length="61" mass="7056">MNKKNPFILMTSLMLLDEKRIMVVMQLKQLRAETASTVKAVEDPETRSQMQSIKDSRKVFA</sequence>
<dbReference type="Proteomes" id="UP000234681">
    <property type="component" value="Chromosome 14"/>
</dbReference>
<organism evidence="2 3">
    <name type="scientific">Rattus norvegicus</name>
    <name type="common">Rat</name>
    <dbReference type="NCBI Taxonomy" id="10116"/>
    <lineage>
        <taxon>Eukaryota</taxon>
        <taxon>Metazoa</taxon>
        <taxon>Chordata</taxon>
        <taxon>Craniata</taxon>
        <taxon>Vertebrata</taxon>
        <taxon>Euteleostomi</taxon>
        <taxon>Mammalia</taxon>
        <taxon>Eutheria</taxon>
        <taxon>Euarchontoglires</taxon>
        <taxon>Glires</taxon>
        <taxon>Rodentia</taxon>
        <taxon>Myomorpha</taxon>
        <taxon>Muroidea</taxon>
        <taxon>Muridae</taxon>
        <taxon>Murinae</taxon>
        <taxon>Rattus</taxon>
    </lineage>
</organism>
<feature type="region of interest" description="Disordered" evidence="1">
    <location>
        <begin position="39"/>
        <end position="61"/>
    </location>
</feature>
<evidence type="ECO:0000313" key="2">
    <source>
        <dbReference type="EMBL" id="EDL88588.1"/>
    </source>
</evidence>
<dbReference type="EMBL" id="CH474060">
    <property type="protein sequence ID" value="EDL88588.1"/>
    <property type="molecule type" value="Genomic_DNA"/>
</dbReference>
<reference evidence="2 3" key="1">
    <citation type="submission" date="2005-09" db="EMBL/GenBank/DDBJ databases">
        <authorList>
            <person name="Mural R.J."/>
            <person name="Li P.W."/>
            <person name="Adams M.D."/>
            <person name="Amanatides P.G."/>
            <person name="Baden-Tillson H."/>
            <person name="Barnstead M."/>
            <person name="Chin S.H."/>
            <person name="Dew I."/>
            <person name="Evans C.A."/>
            <person name="Ferriera S."/>
            <person name="Flanigan M."/>
            <person name="Fosler C."/>
            <person name="Glodek A."/>
            <person name="Gu Z."/>
            <person name="Holt R.A."/>
            <person name="Jennings D."/>
            <person name="Kraft C.L."/>
            <person name="Lu F."/>
            <person name="Nguyen T."/>
            <person name="Nusskern D.R."/>
            <person name="Pfannkoch C.M."/>
            <person name="Sitter C."/>
            <person name="Sutton G.G."/>
            <person name="Venter J.C."/>
            <person name="Wang Z."/>
            <person name="Woodage T."/>
            <person name="Zheng X.H."/>
            <person name="Zhong F."/>
        </authorList>
    </citation>
    <scope>NUCLEOTIDE SEQUENCE [LARGE SCALE GENOMIC DNA]</scope>
    <source>
        <strain>BN</strain>
        <strain evidence="3">Sprague-Dawley</strain>
    </source>
</reference>
<proteinExistence type="predicted"/>
<protein>
    <submittedName>
        <fullName evidence="2">RCG60419</fullName>
    </submittedName>
</protein>
<dbReference type="AlphaFoldDB" id="A6KKC2"/>
<gene>
    <name evidence="2" type="ORF">rCG_60419</name>
</gene>